<protein>
    <submittedName>
        <fullName evidence="4">NitT/TauT family transport system substrate-binding protein</fullName>
    </submittedName>
</protein>
<dbReference type="EMBL" id="FUYE01000002">
    <property type="protein sequence ID" value="SKA81122.1"/>
    <property type="molecule type" value="Genomic_DNA"/>
</dbReference>
<dbReference type="Proteomes" id="UP000190774">
    <property type="component" value="Unassembled WGS sequence"/>
</dbReference>
<gene>
    <name evidence="4" type="ORF">SAMN02745166_00722</name>
</gene>
<dbReference type="PANTHER" id="PTHR30024">
    <property type="entry name" value="ALIPHATIC SULFONATES-BINDING PROTEIN-RELATED"/>
    <property type="match status" value="1"/>
</dbReference>
<proteinExistence type="inferred from homology"/>
<comment type="subcellular location">
    <subcellularLocation>
        <location evidence="1">Periplasm</location>
    </subcellularLocation>
</comment>
<evidence type="ECO:0000256" key="1">
    <source>
        <dbReference type="ARBA" id="ARBA00004418"/>
    </source>
</evidence>
<evidence type="ECO:0000313" key="4">
    <source>
        <dbReference type="EMBL" id="SKA81122.1"/>
    </source>
</evidence>
<comment type="similarity">
    <text evidence="2">Belongs to the bacterial solute-binding protein SsuA/TauA family.</text>
</comment>
<name>A0A1T4WUR7_9BACT</name>
<dbReference type="PANTHER" id="PTHR30024:SF47">
    <property type="entry name" value="TAURINE-BINDING PERIPLASMIC PROTEIN"/>
    <property type="match status" value="1"/>
</dbReference>
<evidence type="ECO:0000313" key="5">
    <source>
        <dbReference type="Proteomes" id="UP000190774"/>
    </source>
</evidence>
<evidence type="ECO:0000256" key="2">
    <source>
        <dbReference type="ARBA" id="ARBA00010742"/>
    </source>
</evidence>
<keyword evidence="5" id="KW-1185">Reference proteome</keyword>
<dbReference type="Gene3D" id="3.40.190.10">
    <property type="entry name" value="Periplasmic binding protein-like II"/>
    <property type="match status" value="2"/>
</dbReference>
<dbReference type="Pfam" id="PF13379">
    <property type="entry name" value="NMT1_2"/>
    <property type="match status" value="1"/>
</dbReference>
<reference evidence="5" key="1">
    <citation type="submission" date="2017-02" db="EMBL/GenBank/DDBJ databases">
        <authorList>
            <person name="Varghese N."/>
            <person name="Submissions S."/>
        </authorList>
    </citation>
    <scope>NUCLEOTIDE SEQUENCE [LARGE SCALE GENOMIC DNA]</scope>
    <source>
        <strain evidence="5">ATCC 700200</strain>
    </source>
</reference>
<dbReference type="STRING" id="48467.SAMN02745166_00722"/>
<accession>A0A1T4WUR7</accession>
<dbReference type="SUPFAM" id="SSF53850">
    <property type="entry name" value="Periplasmic binding protein-like II"/>
    <property type="match status" value="1"/>
</dbReference>
<dbReference type="GO" id="GO:0042597">
    <property type="term" value="C:periplasmic space"/>
    <property type="evidence" value="ECO:0007669"/>
    <property type="project" value="UniProtKB-SubCell"/>
</dbReference>
<dbReference type="AlphaFoldDB" id="A0A1T4WUR7"/>
<dbReference type="RefSeq" id="WP_078811929.1">
    <property type="nucleotide sequence ID" value="NZ_FUYE01000002.1"/>
</dbReference>
<dbReference type="OrthoDB" id="9802556at2"/>
<sequence length="327" mass="35913">MSQRAPSTLATILIAISVIVLWASALMVPTPMQKEPLRVAVGMWPGTESLILARDAGDLKYGEVNLVEMNWTSAAMRAVGNRVVDAAVLSLDEVIRQIQQGYPLKIIAVLDISRGADVLVAKPSIASAADLKGGRIGYEPRTSGAWLLSKALSNANLKLTEVQPVPVNPAEVEEIFKELSLDGVVLAEPWRERMGELNLTRIYDSSTPGASIVRVLAINPDAIEPHEKVLRSLLQAHFKWIRKLREAQEIPALVLRREGLSQEVFQEVLKQIESVDLDRNQQLLDLRDPWLGRLFMGLQSGLIEGVSTATVVQPGEVFEPSIVEDLP</sequence>
<keyword evidence="3" id="KW-0732">Signal</keyword>
<evidence type="ECO:0000256" key="3">
    <source>
        <dbReference type="ARBA" id="ARBA00022729"/>
    </source>
</evidence>
<organism evidence="4 5">
    <name type="scientific">Prosthecobacter debontii</name>
    <dbReference type="NCBI Taxonomy" id="48467"/>
    <lineage>
        <taxon>Bacteria</taxon>
        <taxon>Pseudomonadati</taxon>
        <taxon>Verrucomicrobiota</taxon>
        <taxon>Verrucomicrobiia</taxon>
        <taxon>Verrucomicrobiales</taxon>
        <taxon>Verrucomicrobiaceae</taxon>
        <taxon>Prosthecobacter</taxon>
    </lineage>
</organism>